<dbReference type="InterPro" id="IPR003123">
    <property type="entry name" value="VPS9"/>
</dbReference>
<dbReference type="EMBL" id="WNWQ01000607">
    <property type="protein sequence ID" value="KAE9965469.1"/>
    <property type="molecule type" value="Genomic_DNA"/>
</dbReference>
<sequence>MCILLVPSTELLLTSRDRETHVLYSDLATNEEFLASHVLRVPGGVAPGSASKDVPATFRENRTKAKQYTTLNGRTVIVKDTFVYSNKGFKTLNQVQLTSDTIYYPDSVDSQPWLIYNISKPLIGTVETIKITPAIWVEKEQVPNGVVAPLTPATNGASSSNTGPKKKEIKSFSDLLNNFPMIARQMQPGLDRLFKEFAKEFEKPLPALPASRPTTPLSLRHRSGSASSQDSVSNSLGSNLTNGTSGQYVSNLEIGDEEGMIRTALETAVTAAIDLFQMVDKQQLSLLGATTELTGTVVERMIERYVTEQVHDAILWPKICILRKPDDVELESRIHQMQDIDLSQVGLAVGDSFEAKKELAIRLSKGVDIFKKMGVAGSPQEMVEILLATEKLITMSEPATMEPATNGTSPATPNSAAEKRDAMLTINADTLVSLLLIVVIRAPVRHLQARLSYMRHFMFIDDVETGEAGYALSTFEAVLSYLVRDSGGIRRSSRQNRRLWQATKTGNIAEMKACIEPESNDAPIDGMHTLDPVMEAFKFPASNSIDGTTVNGASGSGSVSNENVVYEPTTEGSLDHVLFFQRQATPPPEVRPKLKKRVSVQSRSTSSSSAFSLRSFADTIVSQSSFVEGDNSIDILTKTQSSGGESVLMMAIESGQDKSLEYLLSLEEYYPIEHVLKDENNEGTTLLSAAIQSGHFRLTERLVDFILDHADSQDMLRDYLSRQDTKGRSAAHYLFHYPRLIARISHLVPWRLKDKIGQTPLFALCRSYDHEEYRWMVDTALIAAAIAQKDGKTLHLDDHVDNKGNTLLHIINDAQLAVKLLYQCDSDPNASNDKQFTPLMMASKYGRTDMVRVLFGDSRIDLHARDLRGLTATELAKDDEVRNRIDDLVLLATPPGVHSRTTTVVRSYFVEDGTIRFIVKSGAQNSNSTITVTTSRRALADFENLAKWLALEHPASWLPHISGFQSPFLIPSKPSRSISRDMQLKFDSFIKILLSHSTFSTHEMVWEFFLVPDMDPAMLAERSRIKAETRAENVKDEYTPITDVREVELFVSHAQDSVRHVHHSTRSVLRRVNRVRLGQADLLDAATLASNALATLAFLPDEHKKAFQRYTKTIAQPEFSPYTSFYYSMHAISTTIAAILQSLNRPTSLIAQMQIVQKAIDRHSLSLRRSDRWPTSLSLLDETRHRMQRDAQDKMDKSTEELEGLGKELRYTQGVVAGELASWQDERVKWGRSACRDLARRMIVAEKARLESMRRALRMAGIAERETPPKVVPAVGDMNGNGEEPCPASIYDKPYTLQPLRLLNRSRLPLSFLDTSPNTESLPTTQLFSANIAILEPEDESPEAPNVLIASPDSGTSLYAIERVKPRIYALCKLCRWVNIGYLEDESAIHYPPFARQTKANHSGEATQWWKRAAVNEQDGLERPGKRPRLSMAPPTPPAPEVELSPAQPAQNLLDNDIDTQPDLIPSQPDQPVTSQETLDTFVRQYLDALYKSRTSLAFFAKGPLSRARKVFMTSSENGLSVGELAAFLRSMILPLNTMDKKYREKIPSLIRALPPGMLSDSEQEGPSSTRKRKSKKLPKLSKDGFYTFEDEPCKRWWLMDSSDAKPHQNESMEQLLRRRIGHLRVRETLAQIILVLEIMALEASSAFKAGASATAEVESQPGAESQSTKKKRKPRKALDLEVQLDLLLDKLTIWQSIEQDESSNADARKDSDPSTRDNVDKLEDRDILASFCVEVIIPFFKSKVPVKAAMVNKKFGGPGAVSPEKLERSKTRQELEKRPRRPLQKTPSDTTGNIRARPPTLSRAATDSVMPRMKRETSDISLLEIPQARPVQRTSSVQLKHLKHRQIDMFAISAATEAKQKQKAKIQEDLKNAVDILKKPNRGQAVKDYVDASEQRSLGSASMRKKTGTNRKIFQNVQVSATPRTGRKRDALGPAVPSYSQATHAPDLDNPTFPSSGFMIPSSAIRPPQFTESGNATSSSHVQAHGIAETPSRGKSKMVTFDSSPPTMHQKDVHDDFIGATPVKKTSFTDFLKQKVARDGATQSPSQERRGEERIEPEFTTPQKPKPIFATPIKPAPVFATPVKSVIRPPAIVQTPEARKERMVDPEPEVEPNIYDALGWNDDYDELA</sequence>
<dbReference type="GO" id="GO:0097422">
    <property type="term" value="C:tubular endosome"/>
    <property type="evidence" value="ECO:0007669"/>
    <property type="project" value="TreeGrafter"/>
</dbReference>
<comment type="similarity">
    <text evidence="1">Belongs to the UPF0507 family.</text>
</comment>
<organism evidence="4 5">
    <name type="scientific">Venturia inaequalis</name>
    <name type="common">Apple scab fungus</name>
    <dbReference type="NCBI Taxonomy" id="5025"/>
    <lineage>
        <taxon>Eukaryota</taxon>
        <taxon>Fungi</taxon>
        <taxon>Dikarya</taxon>
        <taxon>Ascomycota</taxon>
        <taxon>Pezizomycotina</taxon>
        <taxon>Dothideomycetes</taxon>
        <taxon>Pleosporomycetidae</taxon>
        <taxon>Venturiales</taxon>
        <taxon>Venturiaceae</taxon>
        <taxon>Venturia</taxon>
    </lineage>
</organism>
<feature type="region of interest" description="Disordered" evidence="2">
    <location>
        <begin position="2037"/>
        <end position="2074"/>
    </location>
</feature>
<dbReference type="Gene3D" id="1.20.58.2130">
    <property type="match status" value="1"/>
</dbReference>
<feature type="compositionally biased region" description="Basic and acidic residues" evidence="2">
    <location>
        <begin position="1707"/>
        <end position="1720"/>
    </location>
</feature>
<name>A0A8H3YLZ9_VENIN</name>
<dbReference type="InterPro" id="IPR036871">
    <property type="entry name" value="PX_dom_sf"/>
</dbReference>
<dbReference type="PANTHER" id="PTHR24170">
    <property type="entry name" value="ANKYRIN REPEAT DOMAIN-CONTAINING PROTEIN 27"/>
    <property type="match status" value="1"/>
</dbReference>
<feature type="region of interest" description="Disordered" evidence="2">
    <location>
        <begin position="2097"/>
        <end position="2116"/>
    </location>
</feature>
<dbReference type="InterPro" id="IPR013948">
    <property type="entry name" value="DNA_replication_reg_Sld3_C"/>
</dbReference>
<dbReference type="FunFam" id="1.25.40.20:FF:000443">
    <property type="entry name" value="Putative vps9 domain protein"/>
    <property type="match status" value="1"/>
</dbReference>
<gene>
    <name evidence="4" type="ORF">BLS_007628</name>
</gene>
<feature type="region of interest" description="Disordered" evidence="2">
    <location>
        <begin position="1700"/>
        <end position="1720"/>
    </location>
</feature>
<dbReference type="Pfam" id="PF02204">
    <property type="entry name" value="VPS9"/>
    <property type="match status" value="1"/>
</dbReference>
<dbReference type="GO" id="GO:0000149">
    <property type="term" value="F:SNARE binding"/>
    <property type="evidence" value="ECO:0007669"/>
    <property type="project" value="TreeGrafter"/>
</dbReference>
<dbReference type="GO" id="GO:0005085">
    <property type="term" value="F:guanyl-nucleotide exchange factor activity"/>
    <property type="evidence" value="ECO:0007669"/>
    <property type="project" value="TreeGrafter"/>
</dbReference>
<dbReference type="Gene3D" id="1.25.40.20">
    <property type="entry name" value="Ankyrin repeat-containing domain"/>
    <property type="match status" value="2"/>
</dbReference>
<dbReference type="Pfam" id="PF13857">
    <property type="entry name" value="Ank_5"/>
    <property type="match status" value="1"/>
</dbReference>
<dbReference type="GO" id="GO:0030133">
    <property type="term" value="C:transport vesicle"/>
    <property type="evidence" value="ECO:0007669"/>
    <property type="project" value="TreeGrafter"/>
</dbReference>
<protein>
    <recommendedName>
        <fullName evidence="3">VPS9 domain-containing protein</fullName>
    </recommendedName>
</protein>
<dbReference type="SUPFAM" id="SSF64268">
    <property type="entry name" value="PX domain"/>
    <property type="match status" value="1"/>
</dbReference>
<dbReference type="PROSITE" id="PS51205">
    <property type="entry name" value="VPS9"/>
    <property type="match status" value="1"/>
</dbReference>
<dbReference type="SMART" id="SM00248">
    <property type="entry name" value="ANK"/>
    <property type="match status" value="3"/>
</dbReference>
<accession>A0A8H3YLZ9</accession>
<evidence type="ECO:0000313" key="4">
    <source>
        <dbReference type="EMBL" id="KAE9965469.1"/>
    </source>
</evidence>
<dbReference type="InterPro" id="IPR002110">
    <property type="entry name" value="Ankyrin_rpt"/>
</dbReference>
<feature type="region of interest" description="Disordered" evidence="2">
    <location>
        <begin position="1898"/>
        <end position="1949"/>
    </location>
</feature>
<dbReference type="SUPFAM" id="SSF48403">
    <property type="entry name" value="Ankyrin repeat"/>
    <property type="match status" value="1"/>
</dbReference>
<dbReference type="Proteomes" id="UP000433883">
    <property type="component" value="Unassembled WGS sequence"/>
</dbReference>
<feature type="region of interest" description="Disordered" evidence="2">
    <location>
        <begin position="1554"/>
        <end position="1578"/>
    </location>
</feature>
<dbReference type="Gene3D" id="1.20.1050.80">
    <property type="entry name" value="VPS9 domain"/>
    <property type="match status" value="1"/>
</dbReference>
<dbReference type="InterPro" id="IPR051248">
    <property type="entry name" value="UPF0507/Ank_repeat_27"/>
</dbReference>
<evidence type="ECO:0000259" key="3">
    <source>
        <dbReference type="PROSITE" id="PS51205"/>
    </source>
</evidence>
<evidence type="ECO:0000256" key="1">
    <source>
        <dbReference type="ARBA" id="ARBA00007428"/>
    </source>
</evidence>
<dbReference type="GO" id="GO:0045022">
    <property type="term" value="P:early endosome to late endosome transport"/>
    <property type="evidence" value="ECO:0007669"/>
    <property type="project" value="TreeGrafter"/>
</dbReference>
<dbReference type="InterPro" id="IPR037191">
    <property type="entry name" value="VPS9_dom_sf"/>
</dbReference>
<feature type="compositionally biased region" description="Basic and acidic residues" evidence="2">
    <location>
        <begin position="1765"/>
        <end position="1778"/>
    </location>
</feature>
<comment type="caution">
    <text evidence="4">The sequence shown here is derived from an EMBL/GenBank/DDBJ whole genome shotgun (WGS) entry which is preliminary data.</text>
</comment>
<feature type="region of interest" description="Disordered" evidence="2">
    <location>
        <begin position="1987"/>
        <end position="2014"/>
    </location>
</feature>
<evidence type="ECO:0000256" key="2">
    <source>
        <dbReference type="SAM" id="MobiDB-lite"/>
    </source>
</evidence>
<proteinExistence type="inferred from homology"/>
<dbReference type="GO" id="GO:0035091">
    <property type="term" value="F:phosphatidylinositol binding"/>
    <property type="evidence" value="ECO:0007669"/>
    <property type="project" value="InterPro"/>
</dbReference>
<dbReference type="GO" id="GO:0005886">
    <property type="term" value="C:plasma membrane"/>
    <property type="evidence" value="ECO:0007669"/>
    <property type="project" value="TreeGrafter"/>
</dbReference>
<feature type="region of interest" description="Disordered" evidence="2">
    <location>
        <begin position="1420"/>
        <end position="1475"/>
    </location>
</feature>
<feature type="region of interest" description="Disordered" evidence="2">
    <location>
        <begin position="205"/>
        <end position="240"/>
    </location>
</feature>
<feature type="compositionally biased region" description="Polar residues" evidence="2">
    <location>
        <begin position="224"/>
        <end position="240"/>
    </location>
</feature>
<dbReference type="PANTHER" id="PTHR24170:SF1">
    <property type="entry name" value="DOMAIN PROTEIN, PUTATIVE (AFU_ORTHOLOGUE AFUA_1G09870)-RELATED"/>
    <property type="match status" value="1"/>
</dbReference>
<dbReference type="CDD" id="cd06093">
    <property type="entry name" value="PX_domain"/>
    <property type="match status" value="1"/>
</dbReference>
<evidence type="ECO:0000313" key="5">
    <source>
        <dbReference type="Proteomes" id="UP000433883"/>
    </source>
</evidence>
<feature type="compositionally biased region" description="Polar residues" evidence="2">
    <location>
        <begin position="1911"/>
        <end position="1924"/>
    </location>
</feature>
<dbReference type="Pfam" id="PF08639">
    <property type="entry name" value="Sld3_STD"/>
    <property type="match status" value="1"/>
</dbReference>
<dbReference type="GO" id="GO:0005770">
    <property type="term" value="C:late endosome"/>
    <property type="evidence" value="ECO:0007669"/>
    <property type="project" value="TreeGrafter"/>
</dbReference>
<dbReference type="InterPro" id="IPR036770">
    <property type="entry name" value="Ankyrin_rpt-contain_sf"/>
</dbReference>
<dbReference type="SUPFAM" id="SSF109993">
    <property type="entry name" value="VPS9 domain"/>
    <property type="match status" value="1"/>
</dbReference>
<feature type="compositionally biased region" description="Basic and acidic residues" evidence="2">
    <location>
        <begin position="2048"/>
        <end position="2058"/>
    </location>
</feature>
<reference evidence="4 5" key="1">
    <citation type="submission" date="2019-11" db="EMBL/GenBank/DDBJ databases">
        <title>Venturia inaequalis Genome Resource.</title>
        <authorList>
            <person name="Lichtner F.J."/>
        </authorList>
    </citation>
    <scope>NUCLEOTIDE SEQUENCE [LARGE SCALE GENOMIC DNA]</scope>
    <source>
        <strain evidence="4">Bline_iso_100314</strain>
    </source>
</reference>
<feature type="domain" description="VPS9" evidence="3">
    <location>
        <begin position="324"/>
        <end position="491"/>
    </location>
</feature>
<feature type="region of interest" description="Disordered" evidence="2">
    <location>
        <begin position="1755"/>
        <end position="1813"/>
    </location>
</feature>
<dbReference type="GO" id="GO:0005769">
    <property type="term" value="C:early endosome"/>
    <property type="evidence" value="ECO:0007669"/>
    <property type="project" value="TreeGrafter"/>
</dbReference>